<dbReference type="Gene3D" id="1.10.150.240">
    <property type="entry name" value="Putative phosphatase, domain 2"/>
    <property type="match status" value="1"/>
</dbReference>
<dbReference type="Gene3D" id="3.40.50.1000">
    <property type="entry name" value="HAD superfamily/HAD-like"/>
    <property type="match status" value="1"/>
</dbReference>
<dbReference type="AlphaFoldDB" id="A0A2D6M056"/>
<name>A0A2D6M056_9ARCH</name>
<dbReference type="InterPro" id="IPR023198">
    <property type="entry name" value="PGP-like_dom2"/>
</dbReference>
<organism evidence="1 2">
    <name type="scientific">Candidatus Iainarchaeum sp</name>
    <dbReference type="NCBI Taxonomy" id="3101447"/>
    <lineage>
        <taxon>Archaea</taxon>
        <taxon>Candidatus Iainarchaeota</taxon>
        <taxon>Candidatus Iainarchaeia</taxon>
        <taxon>Candidatus Iainarchaeales</taxon>
        <taxon>Candidatus Iainarchaeaceae</taxon>
        <taxon>Candidatus Iainarchaeum</taxon>
    </lineage>
</organism>
<dbReference type="GO" id="GO:0006281">
    <property type="term" value="P:DNA repair"/>
    <property type="evidence" value="ECO:0007669"/>
    <property type="project" value="TreeGrafter"/>
</dbReference>
<dbReference type="InterPro" id="IPR036412">
    <property type="entry name" value="HAD-like_sf"/>
</dbReference>
<dbReference type="GO" id="GO:0008967">
    <property type="term" value="F:phosphoglycolate phosphatase activity"/>
    <property type="evidence" value="ECO:0007669"/>
    <property type="project" value="TreeGrafter"/>
</dbReference>
<comment type="caution">
    <text evidence="1">The sequence shown here is derived from an EMBL/GenBank/DDBJ whole genome shotgun (WGS) entry which is preliminary data.</text>
</comment>
<protein>
    <recommendedName>
        <fullName evidence="3">HAD family hydrolase</fullName>
    </recommendedName>
</protein>
<sequence>MGTKNQYCRRAWKTDCVGEKILVILDFDGVLVDPMPRLYAIHKDLFEEYGATPLDYEEYRDLKRKPVKESEFVTPLLGENTEEYLQRRLELIETQEYLSQDKLFDFSIDCLKRLKEKHTIVLWTARSNKKELHKEIEEKQIADFFDQVIVSEEKEEKLDVIPGFDPSNSIIVGDTEVEVRIAQEHKIKCIAVNSGMRRKAVLEMLKPDYLVENLKEAIDQGLL</sequence>
<dbReference type="Pfam" id="PF13419">
    <property type="entry name" value="HAD_2"/>
    <property type="match status" value="1"/>
</dbReference>
<evidence type="ECO:0000313" key="1">
    <source>
        <dbReference type="EMBL" id="MAG21804.1"/>
    </source>
</evidence>
<dbReference type="InterPro" id="IPR050155">
    <property type="entry name" value="HAD-like_hydrolase_sf"/>
</dbReference>
<proteinExistence type="predicted"/>
<reference evidence="2" key="1">
    <citation type="submission" date="2017-09" db="EMBL/GenBank/DDBJ databases">
        <title>The Reconstruction of 2,631 Draft Metagenome-Assembled Genomes from the Global Oceans.</title>
        <authorList>
            <person name="Tully B.J."/>
            <person name="Graham E.D."/>
            <person name="Heidelberg J.F."/>
        </authorList>
    </citation>
    <scope>NUCLEOTIDE SEQUENCE [LARGE SCALE GENOMIC DNA]</scope>
</reference>
<dbReference type="EMBL" id="NZBU01000002">
    <property type="protein sequence ID" value="MAG21804.1"/>
    <property type="molecule type" value="Genomic_DNA"/>
</dbReference>
<dbReference type="InterPro" id="IPR023214">
    <property type="entry name" value="HAD_sf"/>
</dbReference>
<gene>
    <name evidence="1" type="ORF">CL943_00665</name>
</gene>
<evidence type="ECO:0000313" key="2">
    <source>
        <dbReference type="Proteomes" id="UP000226592"/>
    </source>
</evidence>
<dbReference type="SUPFAM" id="SSF56784">
    <property type="entry name" value="HAD-like"/>
    <property type="match status" value="1"/>
</dbReference>
<accession>A0A2D6M056</accession>
<dbReference type="InterPro" id="IPR041492">
    <property type="entry name" value="HAD_2"/>
</dbReference>
<dbReference type="Proteomes" id="UP000226592">
    <property type="component" value="Unassembled WGS sequence"/>
</dbReference>
<dbReference type="PANTHER" id="PTHR43434:SF1">
    <property type="entry name" value="PHOSPHOGLYCOLATE PHOSPHATASE"/>
    <property type="match status" value="1"/>
</dbReference>
<dbReference type="SFLD" id="SFLDG01129">
    <property type="entry name" value="C1.5:_HAD__Beta-PGM__Phosphata"/>
    <property type="match status" value="1"/>
</dbReference>
<evidence type="ECO:0008006" key="3">
    <source>
        <dbReference type="Google" id="ProtNLM"/>
    </source>
</evidence>
<dbReference type="GO" id="GO:0005829">
    <property type="term" value="C:cytosol"/>
    <property type="evidence" value="ECO:0007669"/>
    <property type="project" value="TreeGrafter"/>
</dbReference>
<dbReference type="PANTHER" id="PTHR43434">
    <property type="entry name" value="PHOSPHOGLYCOLATE PHOSPHATASE"/>
    <property type="match status" value="1"/>
</dbReference>
<dbReference type="SFLD" id="SFLDS00003">
    <property type="entry name" value="Haloacid_Dehalogenase"/>
    <property type="match status" value="1"/>
</dbReference>